<feature type="transmembrane region" description="Helical" evidence="1">
    <location>
        <begin position="314"/>
        <end position="333"/>
    </location>
</feature>
<feature type="transmembrane region" description="Helical" evidence="1">
    <location>
        <begin position="174"/>
        <end position="195"/>
    </location>
</feature>
<evidence type="ECO:0000313" key="3">
    <source>
        <dbReference type="Proteomes" id="UP000520767"/>
    </source>
</evidence>
<dbReference type="RefSeq" id="WP_184814271.1">
    <property type="nucleotide sequence ID" value="NZ_JACHJQ010000007.1"/>
</dbReference>
<evidence type="ECO:0000256" key="1">
    <source>
        <dbReference type="SAM" id="Phobius"/>
    </source>
</evidence>
<comment type="caution">
    <text evidence="2">The sequence shown here is derived from an EMBL/GenBank/DDBJ whole genome shotgun (WGS) entry which is preliminary data.</text>
</comment>
<sequence length="357" mass="38081">MGNFKVAAFCFVAILLTGAPATVLIGRTEPAAVSWTPALVVVAIAVVGYAGCYWLRKRASERYLVRAEVDRTFSGSPVFAYTLIAWVLIAGAGGMVMGTFFATKPVEEDSYRQGLADYPLPVLFLFAGLMVLAGAGYSARVFRRTHEVPWLRTRGIAVERAQIERLRPKEAVKLWLVGAAIDGMLFLSGLLPRLISGDKPEKDELALGVLGVVGGPGIVSFVLLVVMLFAWPTRGAAFDALRQPSSLVAIALVVLGMAIGDSAVGGILALAGVLLGSITCMNIQNRGSQPWLGFLYLAGNYAIGYLSAPNGGSALPVGFVGWSIALVAAAYTIREAYKHWKDWPMLVPVARPADWHG</sequence>
<feature type="transmembrane region" description="Helical" evidence="1">
    <location>
        <begin position="31"/>
        <end position="55"/>
    </location>
</feature>
<proteinExistence type="predicted"/>
<dbReference type="EMBL" id="JACHJQ010000007">
    <property type="protein sequence ID" value="MBB4910199.1"/>
    <property type="molecule type" value="Genomic_DNA"/>
</dbReference>
<keyword evidence="1" id="KW-1133">Transmembrane helix</keyword>
<organism evidence="2 3">
    <name type="scientific">Actinophytocola algeriensis</name>
    <dbReference type="NCBI Taxonomy" id="1768010"/>
    <lineage>
        <taxon>Bacteria</taxon>
        <taxon>Bacillati</taxon>
        <taxon>Actinomycetota</taxon>
        <taxon>Actinomycetes</taxon>
        <taxon>Pseudonocardiales</taxon>
        <taxon>Pseudonocardiaceae</taxon>
    </lineage>
</organism>
<dbReference type="Proteomes" id="UP000520767">
    <property type="component" value="Unassembled WGS sequence"/>
</dbReference>
<gene>
    <name evidence="2" type="ORF">FHR82_006457</name>
</gene>
<name>A0A7W7VHH0_9PSEU</name>
<feature type="transmembrane region" description="Helical" evidence="1">
    <location>
        <begin position="76"/>
        <end position="102"/>
    </location>
</feature>
<feature type="transmembrane region" description="Helical" evidence="1">
    <location>
        <begin position="207"/>
        <end position="231"/>
    </location>
</feature>
<protein>
    <submittedName>
        <fullName evidence="2">Uncharacterized protein</fullName>
    </submittedName>
</protein>
<reference evidence="2 3" key="1">
    <citation type="submission" date="2020-08" db="EMBL/GenBank/DDBJ databases">
        <title>Genomic Encyclopedia of Type Strains, Phase III (KMG-III): the genomes of soil and plant-associated and newly described type strains.</title>
        <authorList>
            <person name="Whitman W."/>
        </authorList>
    </citation>
    <scope>NUCLEOTIDE SEQUENCE [LARGE SCALE GENOMIC DNA]</scope>
    <source>
        <strain evidence="2 3">CECT 8960</strain>
    </source>
</reference>
<feature type="transmembrane region" description="Helical" evidence="1">
    <location>
        <begin position="122"/>
        <end position="142"/>
    </location>
</feature>
<keyword evidence="3" id="KW-1185">Reference proteome</keyword>
<feature type="transmembrane region" description="Helical" evidence="1">
    <location>
        <begin position="243"/>
        <end position="260"/>
    </location>
</feature>
<keyword evidence="1" id="KW-0812">Transmembrane</keyword>
<accession>A0A7W7VHH0</accession>
<evidence type="ECO:0000313" key="2">
    <source>
        <dbReference type="EMBL" id="MBB4910199.1"/>
    </source>
</evidence>
<keyword evidence="1" id="KW-0472">Membrane</keyword>
<dbReference type="AlphaFoldDB" id="A0A7W7VHH0"/>